<dbReference type="SUPFAM" id="SSF49879">
    <property type="entry name" value="SMAD/FHA domain"/>
    <property type="match status" value="1"/>
</dbReference>
<dbReference type="Pfam" id="PF20232">
    <property type="entry name" value="T6SS_FHA_C"/>
    <property type="match status" value="1"/>
</dbReference>
<dbReference type="AlphaFoldDB" id="A0A2K8U7D9"/>
<gene>
    <name evidence="3" type="ORF">THSYN_11415</name>
</gene>
<reference evidence="3 4" key="1">
    <citation type="submission" date="2017-03" db="EMBL/GenBank/DDBJ databases">
        <title>Complete genome sequence of Candidatus 'Thiodictyon syntrophicum' sp. nov. strain Cad16T, a photolithoautotroph purple sulfur bacterium isolated from an alpine meromictic lake.</title>
        <authorList>
            <person name="Luedin S.M."/>
            <person name="Pothier J.F."/>
            <person name="Danza F."/>
            <person name="Storelli N."/>
            <person name="Wittwer M."/>
            <person name="Tonolla M."/>
        </authorList>
    </citation>
    <scope>NUCLEOTIDE SEQUENCE [LARGE SCALE GENOMIC DNA]</scope>
    <source>
        <strain evidence="3 4">Cad16T</strain>
    </source>
</reference>
<dbReference type="KEGG" id="tsy:THSYN_11415"/>
<evidence type="ECO:0000313" key="4">
    <source>
        <dbReference type="Proteomes" id="UP000232638"/>
    </source>
</evidence>
<dbReference type="NCBIfam" id="TIGR03354">
    <property type="entry name" value="VI_FHA"/>
    <property type="match status" value="1"/>
</dbReference>
<dbReference type="RefSeq" id="WP_100919270.1">
    <property type="nucleotide sequence ID" value="NZ_CP020370.1"/>
</dbReference>
<dbReference type="Gene3D" id="2.60.200.20">
    <property type="match status" value="1"/>
</dbReference>
<dbReference type="InterPro" id="IPR050923">
    <property type="entry name" value="Cell_Proc_Reg/RNA_Proc"/>
</dbReference>
<dbReference type="InterPro" id="IPR017735">
    <property type="entry name" value="T6SS_FHA"/>
</dbReference>
<evidence type="ECO:0000313" key="3">
    <source>
        <dbReference type="EMBL" id="AUB81500.1"/>
    </source>
</evidence>
<feature type="region of interest" description="Disordered" evidence="1">
    <location>
        <begin position="215"/>
        <end position="375"/>
    </location>
</feature>
<organism evidence="3 4">
    <name type="scientific">Candidatus Thiodictyon syntrophicum</name>
    <dbReference type="NCBI Taxonomy" id="1166950"/>
    <lineage>
        <taxon>Bacteria</taxon>
        <taxon>Pseudomonadati</taxon>
        <taxon>Pseudomonadota</taxon>
        <taxon>Gammaproteobacteria</taxon>
        <taxon>Chromatiales</taxon>
        <taxon>Chromatiaceae</taxon>
        <taxon>Thiodictyon</taxon>
    </lineage>
</organism>
<dbReference type="InterPro" id="IPR000253">
    <property type="entry name" value="FHA_dom"/>
</dbReference>
<feature type="domain" description="FHA" evidence="2">
    <location>
        <begin position="45"/>
        <end position="95"/>
    </location>
</feature>
<feature type="compositionally biased region" description="Pro residues" evidence="1">
    <location>
        <begin position="352"/>
        <end position="365"/>
    </location>
</feature>
<feature type="compositionally biased region" description="Low complexity" evidence="1">
    <location>
        <begin position="234"/>
        <end position="270"/>
    </location>
</feature>
<accession>A0A2K8U7D9</accession>
<dbReference type="EMBL" id="CP020370">
    <property type="protein sequence ID" value="AUB81500.1"/>
    <property type="molecule type" value="Genomic_DNA"/>
</dbReference>
<dbReference type="Pfam" id="PF00498">
    <property type="entry name" value="FHA"/>
    <property type="match status" value="1"/>
</dbReference>
<protein>
    <recommendedName>
        <fullName evidence="2">FHA domain-containing protein</fullName>
    </recommendedName>
</protein>
<dbReference type="Proteomes" id="UP000232638">
    <property type="component" value="Chromosome"/>
</dbReference>
<name>A0A2K8U7D9_9GAMM</name>
<dbReference type="SMART" id="SM00240">
    <property type="entry name" value="FHA"/>
    <property type="match status" value="1"/>
</dbReference>
<sequence>MTSVILKDLFANAAGHDMAYRITIARWRGAAPAAPTTLAIAGGGCTIGRNPDNDLSLSDSERVISGRHAHLALRDDALWVTDLSTNGTFLNQSTERLPAHQPVRLAAGDTLSVGPYDLVIEADDGRAGAAAAVHADPFEPPAPQGPPGGPGRGASPDILDLLEAGNPTDPTDPTAPSLAPVAPRCERAAAPDPFADALALDPFLAGAAAPAAAALATPPPTPLERVHLRPPEIGPAVAGPAPGGPAVPDDYDLLADALGGPVAEPGAAAPPGRPRTDPFAAFAEQDFGAPGPFSSLPPMADPFAAGAAAPAGPELAPPPLAPWSAPTPARPLSPPTAPTDPSPAPAAGTAPDPVPLPTPQAPPDARPGTSPGAAADTGLAAFLAGLGTGDARTIADPNRFLHDAGRLLRALAQGLTTTMQSRAQFKNELRLGVTTIRAADNNPFKFSVDVDEALERLLLRPGGGFLGAPEAARGAFEDVQAHEMAMIAGLRAALRALLARFEPAALERCLGAASGLDKLLPMARRSRYWELFTEVYDQVAADAAEDFMELFGDAFTRAYEDQIQRLIQARRQTPAAPGRGRDQN</sequence>
<keyword evidence="4" id="KW-1185">Reference proteome</keyword>
<evidence type="ECO:0000256" key="1">
    <source>
        <dbReference type="SAM" id="MobiDB-lite"/>
    </source>
</evidence>
<evidence type="ECO:0000259" key="2">
    <source>
        <dbReference type="PROSITE" id="PS50006"/>
    </source>
</evidence>
<dbReference type="InterPro" id="IPR046883">
    <property type="entry name" value="T6SS_FHA_C"/>
</dbReference>
<feature type="compositionally biased region" description="Pro residues" evidence="1">
    <location>
        <begin position="328"/>
        <end position="344"/>
    </location>
</feature>
<dbReference type="PROSITE" id="PS50006">
    <property type="entry name" value="FHA_DOMAIN"/>
    <property type="match status" value="1"/>
</dbReference>
<feature type="region of interest" description="Disordered" evidence="1">
    <location>
        <begin position="135"/>
        <end position="179"/>
    </location>
</feature>
<feature type="compositionally biased region" description="Pro residues" evidence="1">
    <location>
        <begin position="138"/>
        <end position="149"/>
    </location>
</feature>
<proteinExistence type="predicted"/>
<dbReference type="CDD" id="cd00060">
    <property type="entry name" value="FHA"/>
    <property type="match status" value="1"/>
</dbReference>
<feature type="compositionally biased region" description="Low complexity" evidence="1">
    <location>
        <begin position="297"/>
        <end position="314"/>
    </location>
</feature>
<dbReference type="PANTHER" id="PTHR23308">
    <property type="entry name" value="NUCLEAR INHIBITOR OF PROTEIN PHOSPHATASE-1"/>
    <property type="match status" value="1"/>
</dbReference>
<dbReference type="InterPro" id="IPR008984">
    <property type="entry name" value="SMAD_FHA_dom_sf"/>
</dbReference>